<keyword evidence="10 13" id="KW-0496">Mitochondrion</keyword>
<comment type="caution">
    <text evidence="14">The sequence shown here is derived from an EMBL/GenBank/DDBJ whole genome shotgun (WGS) entry which is preliminary data.</text>
</comment>
<evidence type="ECO:0000256" key="13">
    <source>
        <dbReference type="RuleBase" id="RU368118"/>
    </source>
</evidence>
<dbReference type="InterPro" id="IPR036642">
    <property type="entry name" value="Cyt_bc1_su8_sf"/>
</dbReference>
<dbReference type="GO" id="GO:0006122">
    <property type="term" value="P:mitochondrial electron transport, ubiquinol to cytochrome c"/>
    <property type="evidence" value="ECO:0007669"/>
    <property type="project" value="UniProtKB-UniRule"/>
</dbReference>
<accession>A0A0L7K3R0</accession>
<dbReference type="FunFam" id="1.20.5.210:FF:000001">
    <property type="entry name" value="Cytochrome b-c1 complex subunit 8"/>
    <property type="match status" value="1"/>
</dbReference>
<sequence>MGKHFGELAKIRGLITYKLSPHEQRAYAGAISNGLPNIFRRFRESVFRVAPEPLGKSYKMGKHFGELAKIRGLITYKLSPHEQRAYAGAISNGLPNIFRRFRESVFRVAPAFVIGYLVYEGVEREHHRLSRKNPADFENDS</sequence>
<comment type="function">
    <text evidence="13">Component of the ubiquinol-cytochrome c oxidoreductase, a multisubunit transmembrane complex that is part of the mitochondrial electron transport chain which drives oxidative phosphorylation. The complex plays an important role in the uptake of multiple carbon sources present in different host niches.</text>
</comment>
<name>A0A0L7K3R0_OPEBR</name>
<keyword evidence="4 13" id="KW-0813">Transport</keyword>
<dbReference type="STRING" id="104452.A0A0L7K3R0"/>
<evidence type="ECO:0000256" key="8">
    <source>
        <dbReference type="ARBA" id="ARBA00022982"/>
    </source>
</evidence>
<evidence type="ECO:0000313" key="14">
    <source>
        <dbReference type="EMBL" id="KOB55595.1"/>
    </source>
</evidence>
<evidence type="ECO:0000256" key="1">
    <source>
        <dbReference type="ARBA" id="ARBA00004434"/>
    </source>
</evidence>
<evidence type="ECO:0000256" key="6">
    <source>
        <dbReference type="ARBA" id="ARBA00022692"/>
    </source>
</evidence>
<dbReference type="Gene3D" id="1.20.5.210">
    <property type="entry name" value="Cytochrome b-c1 complex subunit 8"/>
    <property type="match status" value="2"/>
</dbReference>
<dbReference type="EMBL" id="JTDY01011558">
    <property type="protein sequence ID" value="KOB55595.1"/>
    <property type="molecule type" value="Genomic_DNA"/>
</dbReference>
<dbReference type="PANTHER" id="PTHR12119">
    <property type="entry name" value="UBIQUINOL-CYTOCHROME C REDUCTASE COMPLEX UBIQUINONE-BINDING PROTEIN QP-C"/>
    <property type="match status" value="1"/>
</dbReference>
<reference evidence="14 15" key="1">
    <citation type="journal article" date="2015" name="Genome Biol. Evol.">
        <title>The genome of winter moth (Operophtera brumata) provides a genomic perspective on sexual dimorphism and phenology.</title>
        <authorList>
            <person name="Derks M.F."/>
            <person name="Smit S."/>
            <person name="Salis L."/>
            <person name="Schijlen E."/>
            <person name="Bossers A."/>
            <person name="Mateman C."/>
            <person name="Pijl A.S."/>
            <person name="de Ridder D."/>
            <person name="Groenen M.A."/>
            <person name="Visser M.E."/>
            <person name="Megens H.J."/>
        </authorList>
    </citation>
    <scope>NUCLEOTIDE SEQUENCE [LARGE SCALE GENOMIC DNA]</scope>
    <source>
        <strain evidence="14">WM2013NL</strain>
        <tissue evidence="14">Head and thorax</tissue>
    </source>
</reference>
<dbReference type="GO" id="GO:0005743">
    <property type="term" value="C:mitochondrial inner membrane"/>
    <property type="evidence" value="ECO:0007669"/>
    <property type="project" value="UniProtKB-SubCell"/>
</dbReference>
<evidence type="ECO:0000256" key="11">
    <source>
        <dbReference type="ARBA" id="ARBA00023136"/>
    </source>
</evidence>
<keyword evidence="14" id="KW-0830">Ubiquinone</keyword>
<dbReference type="GO" id="GO:0045275">
    <property type="term" value="C:respiratory chain complex III"/>
    <property type="evidence" value="ECO:0007669"/>
    <property type="project" value="UniProtKB-UniRule"/>
</dbReference>
<organism evidence="14 15">
    <name type="scientific">Operophtera brumata</name>
    <name type="common">Winter moth</name>
    <name type="synonym">Phalaena brumata</name>
    <dbReference type="NCBI Taxonomy" id="104452"/>
    <lineage>
        <taxon>Eukaryota</taxon>
        <taxon>Metazoa</taxon>
        <taxon>Ecdysozoa</taxon>
        <taxon>Arthropoda</taxon>
        <taxon>Hexapoda</taxon>
        <taxon>Insecta</taxon>
        <taxon>Pterygota</taxon>
        <taxon>Neoptera</taxon>
        <taxon>Endopterygota</taxon>
        <taxon>Lepidoptera</taxon>
        <taxon>Glossata</taxon>
        <taxon>Ditrysia</taxon>
        <taxon>Geometroidea</taxon>
        <taxon>Geometridae</taxon>
        <taxon>Larentiinae</taxon>
        <taxon>Operophtera</taxon>
    </lineage>
</organism>
<dbReference type="AlphaFoldDB" id="A0A0L7K3R0"/>
<keyword evidence="8 13" id="KW-0249">Electron transport</keyword>
<dbReference type="PANTHER" id="PTHR12119:SF2">
    <property type="entry name" value="CYTOCHROME B-C1 COMPLEX SUBUNIT 8"/>
    <property type="match status" value="1"/>
</dbReference>
<evidence type="ECO:0000256" key="10">
    <source>
        <dbReference type="ARBA" id="ARBA00023128"/>
    </source>
</evidence>
<evidence type="ECO:0000313" key="15">
    <source>
        <dbReference type="Proteomes" id="UP000037510"/>
    </source>
</evidence>
<evidence type="ECO:0000256" key="12">
    <source>
        <dbReference type="ARBA" id="ARBA00047105"/>
    </source>
</evidence>
<keyword evidence="7 13" id="KW-0999">Mitochondrion inner membrane</keyword>
<keyword evidence="15" id="KW-1185">Reference proteome</keyword>
<dbReference type="Pfam" id="PF02939">
    <property type="entry name" value="UcrQ"/>
    <property type="match status" value="2"/>
</dbReference>
<evidence type="ECO:0000256" key="2">
    <source>
        <dbReference type="ARBA" id="ARBA00007668"/>
    </source>
</evidence>
<dbReference type="Proteomes" id="UP000037510">
    <property type="component" value="Unassembled WGS sequence"/>
</dbReference>
<comment type="subunit">
    <text evidence="12 13">Component of the ubiquinol-cytochrome c oxidoreductase (cytochrome b-c1 complex, complex III, CIII), a multisubunit enzyme composed of 11 subunits. The complex is composed of 3 respiratory subunits cytochrome b, cytochrome c1 and Rieske protein UQCRFS1, 2 core protein subunits UQCRC1/QCR1 and UQCRC2/QCR2, and 6 low-molecular weight protein subunits UQCRH/QCR6, UQCRB/QCR7, UQCRQ/QCR8, UQCR10/QCR9, UQCR11/QCR10 and subunit 9, the cleavage product of Rieske protein UQCRFS1. The complex exists as an obligatory dimer and forms supercomplexes (SCs) in the inner mitochondrial membrane with NADH-ubiquinone oxidoreductase (complex I, CI) and cytochrome c oxidase (complex IV, CIV), resulting in different assemblies (supercomplex SCI(1)III(2)IV(1) and megacomplex MCI(2)III(2)IV(2)). Interacts with UQCC6.</text>
</comment>
<evidence type="ECO:0000256" key="5">
    <source>
        <dbReference type="ARBA" id="ARBA00022660"/>
    </source>
</evidence>
<evidence type="ECO:0000256" key="7">
    <source>
        <dbReference type="ARBA" id="ARBA00022792"/>
    </source>
</evidence>
<protein>
    <recommendedName>
        <fullName evidence="3 13">Cytochrome b-c1 complex subunit 8</fullName>
    </recommendedName>
    <alternativeName>
        <fullName evidence="13">Complex III subunit 8</fullName>
    </alternativeName>
</protein>
<keyword evidence="9" id="KW-1133">Transmembrane helix</keyword>
<comment type="similarity">
    <text evidence="2 13">Belongs to the UQCRQ/QCR8 family.</text>
</comment>
<keyword evidence="6" id="KW-0812">Transmembrane</keyword>
<comment type="subcellular location">
    <subcellularLocation>
        <location evidence="1 13">Mitochondrion inner membrane</location>
        <topology evidence="1 13">Single-pass membrane protein</topology>
    </subcellularLocation>
</comment>
<gene>
    <name evidence="14" type="ORF">OBRU01_25844</name>
</gene>
<evidence type="ECO:0000256" key="3">
    <source>
        <dbReference type="ARBA" id="ARBA00016324"/>
    </source>
</evidence>
<proteinExistence type="inferred from homology"/>
<evidence type="ECO:0000256" key="4">
    <source>
        <dbReference type="ARBA" id="ARBA00022448"/>
    </source>
</evidence>
<dbReference type="InterPro" id="IPR004205">
    <property type="entry name" value="Cyt_bc1_su8"/>
</dbReference>
<evidence type="ECO:0000256" key="9">
    <source>
        <dbReference type="ARBA" id="ARBA00022989"/>
    </source>
</evidence>
<dbReference type="SUPFAM" id="SSF81508">
    <property type="entry name" value="Ubiquinone-binding protein QP-C of cytochrome bc1 complex (Ubiquinol-cytochrome c reductase)"/>
    <property type="match status" value="2"/>
</dbReference>
<keyword evidence="5 13" id="KW-0679">Respiratory chain</keyword>
<keyword evidence="11" id="KW-0472">Membrane</keyword>